<evidence type="ECO:0000256" key="5">
    <source>
        <dbReference type="ARBA" id="ARBA00063045"/>
    </source>
</evidence>
<comment type="caution">
    <text evidence="8">The sequence shown here is derived from an EMBL/GenBank/DDBJ whole genome shotgun (WGS) entry which is preliminary data.</text>
</comment>
<dbReference type="GO" id="GO:0005634">
    <property type="term" value="C:nucleus"/>
    <property type="evidence" value="ECO:0007669"/>
    <property type="project" value="UniProtKB-SubCell"/>
</dbReference>
<dbReference type="Proteomes" id="UP001370490">
    <property type="component" value="Unassembled WGS sequence"/>
</dbReference>
<comment type="subunit">
    <text evidence="5">Interacts with RBR1.</text>
</comment>
<dbReference type="InterPro" id="IPR050560">
    <property type="entry name" value="MYB_TF"/>
</dbReference>
<keyword evidence="2" id="KW-0677">Repeat</keyword>
<dbReference type="GO" id="GO:1902806">
    <property type="term" value="P:regulation of cell cycle G1/S phase transition"/>
    <property type="evidence" value="ECO:0007669"/>
    <property type="project" value="UniProtKB-ARBA"/>
</dbReference>
<dbReference type="GO" id="GO:0010235">
    <property type="term" value="P:guard mother cell cytokinesis"/>
    <property type="evidence" value="ECO:0007669"/>
    <property type="project" value="UniProtKB-ARBA"/>
</dbReference>
<feature type="domain" description="Myb-like" evidence="6">
    <location>
        <begin position="20"/>
        <end position="63"/>
    </location>
</feature>
<dbReference type="GO" id="GO:0050891">
    <property type="term" value="P:multicellular organismal-level water homeostasis"/>
    <property type="evidence" value="ECO:0007669"/>
    <property type="project" value="UniProtKB-ARBA"/>
</dbReference>
<dbReference type="GO" id="GO:0010052">
    <property type="term" value="P:guard cell differentiation"/>
    <property type="evidence" value="ECO:0007669"/>
    <property type="project" value="UniProtKB-ARBA"/>
</dbReference>
<keyword evidence="3" id="KW-0238">DNA-binding</keyword>
<dbReference type="Pfam" id="PF00249">
    <property type="entry name" value="Myb_DNA-binding"/>
    <property type="match status" value="2"/>
</dbReference>
<keyword evidence="9" id="KW-1185">Reference proteome</keyword>
<dbReference type="Gene3D" id="1.10.10.60">
    <property type="entry name" value="Homeodomain-like"/>
    <property type="match status" value="2"/>
</dbReference>
<feature type="domain" description="Myb-like" evidence="6">
    <location>
        <begin position="64"/>
        <end position="114"/>
    </location>
</feature>
<dbReference type="GO" id="GO:1901333">
    <property type="term" value="P:positive regulation of lateral root development"/>
    <property type="evidence" value="ECO:0007669"/>
    <property type="project" value="UniProtKB-ARBA"/>
</dbReference>
<dbReference type="GO" id="GO:0048364">
    <property type="term" value="P:root development"/>
    <property type="evidence" value="ECO:0007669"/>
    <property type="project" value="UniProtKB-ARBA"/>
</dbReference>
<feature type="domain" description="HTH myb-type" evidence="7">
    <location>
        <begin position="68"/>
        <end position="118"/>
    </location>
</feature>
<dbReference type="InterPro" id="IPR001005">
    <property type="entry name" value="SANT/Myb"/>
</dbReference>
<dbReference type="PANTHER" id="PTHR45614:SF76">
    <property type="entry name" value="TRANSCRIPTION FACTOR MYB124"/>
    <property type="match status" value="1"/>
</dbReference>
<gene>
    <name evidence="8" type="ORF">RJ641_012553</name>
</gene>
<accession>A0AAN8V2D3</accession>
<evidence type="ECO:0000259" key="6">
    <source>
        <dbReference type="PROSITE" id="PS50090"/>
    </source>
</evidence>
<dbReference type="InterPro" id="IPR017930">
    <property type="entry name" value="Myb_dom"/>
</dbReference>
<feature type="domain" description="HTH myb-type" evidence="7">
    <location>
        <begin position="12"/>
        <end position="67"/>
    </location>
</feature>
<evidence type="ECO:0000313" key="8">
    <source>
        <dbReference type="EMBL" id="KAK6922046.1"/>
    </source>
</evidence>
<dbReference type="GO" id="GO:0010444">
    <property type="term" value="P:guard mother cell differentiation"/>
    <property type="evidence" value="ECO:0007669"/>
    <property type="project" value="UniProtKB-ARBA"/>
</dbReference>
<dbReference type="GO" id="GO:0010376">
    <property type="term" value="P:stomatal complex formation"/>
    <property type="evidence" value="ECO:0007669"/>
    <property type="project" value="UniProtKB-ARBA"/>
</dbReference>
<dbReference type="GO" id="GO:0000981">
    <property type="term" value="F:DNA-binding transcription factor activity, RNA polymerase II-specific"/>
    <property type="evidence" value="ECO:0007669"/>
    <property type="project" value="TreeGrafter"/>
</dbReference>
<evidence type="ECO:0000256" key="4">
    <source>
        <dbReference type="ARBA" id="ARBA00023242"/>
    </source>
</evidence>
<keyword evidence="4" id="KW-0539">Nucleus</keyword>
<dbReference type="InterPro" id="IPR009057">
    <property type="entry name" value="Homeodomain-like_sf"/>
</dbReference>
<dbReference type="GO" id="GO:0032875">
    <property type="term" value="P:regulation of DNA endoreduplication"/>
    <property type="evidence" value="ECO:0007669"/>
    <property type="project" value="UniProtKB-ARBA"/>
</dbReference>
<protein>
    <submittedName>
        <fullName evidence="8">SANT/Myb domain</fullName>
    </submittedName>
</protein>
<dbReference type="PROSITE" id="PS51294">
    <property type="entry name" value="HTH_MYB"/>
    <property type="match status" value="2"/>
</dbReference>
<evidence type="ECO:0000313" key="9">
    <source>
        <dbReference type="Proteomes" id="UP001370490"/>
    </source>
</evidence>
<dbReference type="PROSITE" id="PS50090">
    <property type="entry name" value="MYB_LIKE"/>
    <property type="match status" value="2"/>
</dbReference>
<dbReference type="FunFam" id="1.10.10.60:FF:000355">
    <property type="entry name" value="Transcription factor MYB124"/>
    <property type="match status" value="1"/>
</dbReference>
<evidence type="ECO:0000259" key="7">
    <source>
        <dbReference type="PROSITE" id="PS51294"/>
    </source>
</evidence>
<comment type="subcellular location">
    <subcellularLocation>
        <location evidence="1">Nucleus</location>
    </subcellularLocation>
</comment>
<reference evidence="8 9" key="1">
    <citation type="submission" date="2023-12" db="EMBL/GenBank/DDBJ databases">
        <title>A high-quality genome assembly for Dillenia turbinata (Dilleniales).</title>
        <authorList>
            <person name="Chanderbali A."/>
        </authorList>
    </citation>
    <scope>NUCLEOTIDE SEQUENCE [LARGE SCALE GENOMIC DNA]</scope>
    <source>
        <strain evidence="8">LSX21</strain>
        <tissue evidence="8">Leaf</tissue>
    </source>
</reference>
<dbReference type="EMBL" id="JBAMMX010000019">
    <property type="protein sequence ID" value="KAK6922046.1"/>
    <property type="molecule type" value="Genomic_DNA"/>
</dbReference>
<dbReference type="AlphaFoldDB" id="A0AAN8V2D3"/>
<dbReference type="GO" id="GO:0009725">
    <property type="term" value="P:response to hormone"/>
    <property type="evidence" value="ECO:0007669"/>
    <property type="project" value="UniProtKB-ARBA"/>
</dbReference>
<dbReference type="GO" id="GO:1901002">
    <property type="term" value="P:positive regulation of response to salt stress"/>
    <property type="evidence" value="ECO:0007669"/>
    <property type="project" value="UniProtKB-ARBA"/>
</dbReference>
<dbReference type="GO" id="GO:0000978">
    <property type="term" value="F:RNA polymerase II cis-regulatory region sequence-specific DNA binding"/>
    <property type="evidence" value="ECO:0007669"/>
    <property type="project" value="TreeGrafter"/>
</dbReference>
<dbReference type="GO" id="GO:0033993">
    <property type="term" value="P:response to lipid"/>
    <property type="evidence" value="ECO:0007669"/>
    <property type="project" value="UniProtKB-ARBA"/>
</dbReference>
<dbReference type="GO" id="GO:1902584">
    <property type="term" value="P:positive regulation of response to water deprivation"/>
    <property type="evidence" value="ECO:0007669"/>
    <property type="project" value="UniProtKB-ARBA"/>
</dbReference>
<dbReference type="SMART" id="SM00717">
    <property type="entry name" value="SANT"/>
    <property type="match status" value="2"/>
</dbReference>
<dbReference type="GO" id="GO:0009554">
    <property type="term" value="P:megasporogenesis"/>
    <property type="evidence" value="ECO:0007669"/>
    <property type="project" value="UniProtKB-ARBA"/>
</dbReference>
<name>A0AAN8V2D3_9MAGN</name>
<dbReference type="GO" id="GO:0009629">
    <property type="term" value="P:response to gravity"/>
    <property type="evidence" value="ECO:0007669"/>
    <property type="project" value="UniProtKB-ARBA"/>
</dbReference>
<dbReference type="SUPFAM" id="SSF46689">
    <property type="entry name" value="Homeodomain-like"/>
    <property type="match status" value="1"/>
</dbReference>
<evidence type="ECO:0000256" key="3">
    <source>
        <dbReference type="ARBA" id="ARBA00023125"/>
    </source>
</evidence>
<sequence>MKVAADTDAPKKKERHIVTWSQQEDDLLRELIRNHGTENWGIIASKFNDKTTRQCRRRWYTYLNCDSKKGGWSPEEDLLLCEAQRIFGNRWTEIAKVVSGRTDNAVKNRFSTLCKKKAKREALAKENNSSFINPNNKRLLVQNVQDAIETSATSVALKKMRRTQVSNLMERSNDGGRLLLEGETAAAAAQQLRPPFAVLAQNTHHIVKYSGNEIVSKTKEASDDASSFKGQGTFLKKNDPKITALMQQADLLSSLAQKVNSDNTYQSLENAWKVLQDFLNQSKESNTLSYCISDMDFQLENFKDLIEELRSCKRGREVSFRQPDLYESPCSSEYSTGSTLMSNKAGDKSEKHQAEGCALHQDIRSGLELVQIPEKDTVSGCKDGIISAVSAVDGHQADDFPPCYEQNNNDGAISALSSIEFSSPLQVTPLFRSLAAGIPSPKFSESERSFLLKTLGLESQSLNPSSNTSQPPPCRRALLNSL</sequence>
<proteinExistence type="predicted"/>
<dbReference type="CDD" id="cd00167">
    <property type="entry name" value="SANT"/>
    <property type="match status" value="2"/>
</dbReference>
<evidence type="ECO:0000256" key="2">
    <source>
        <dbReference type="ARBA" id="ARBA00022737"/>
    </source>
</evidence>
<evidence type="ECO:0000256" key="1">
    <source>
        <dbReference type="ARBA" id="ARBA00004123"/>
    </source>
</evidence>
<dbReference type="PANTHER" id="PTHR45614">
    <property type="entry name" value="MYB PROTEIN-RELATED"/>
    <property type="match status" value="1"/>
</dbReference>
<organism evidence="8 9">
    <name type="scientific">Dillenia turbinata</name>
    <dbReference type="NCBI Taxonomy" id="194707"/>
    <lineage>
        <taxon>Eukaryota</taxon>
        <taxon>Viridiplantae</taxon>
        <taxon>Streptophyta</taxon>
        <taxon>Embryophyta</taxon>
        <taxon>Tracheophyta</taxon>
        <taxon>Spermatophyta</taxon>
        <taxon>Magnoliopsida</taxon>
        <taxon>eudicotyledons</taxon>
        <taxon>Gunneridae</taxon>
        <taxon>Pentapetalae</taxon>
        <taxon>Dilleniales</taxon>
        <taxon>Dilleniaceae</taxon>
        <taxon>Dillenia</taxon>
    </lineage>
</organism>
<dbReference type="GO" id="GO:2000037">
    <property type="term" value="P:regulation of stomatal complex patterning"/>
    <property type="evidence" value="ECO:0007669"/>
    <property type="project" value="UniProtKB-ARBA"/>
</dbReference>